<proteinExistence type="predicted"/>
<organism evidence="2">
    <name type="scientific">Amphimedon queenslandica</name>
    <name type="common">Sponge</name>
    <dbReference type="NCBI Taxonomy" id="400682"/>
    <lineage>
        <taxon>Eukaryota</taxon>
        <taxon>Metazoa</taxon>
        <taxon>Porifera</taxon>
        <taxon>Demospongiae</taxon>
        <taxon>Heteroscleromorpha</taxon>
        <taxon>Haplosclerida</taxon>
        <taxon>Niphatidae</taxon>
        <taxon>Amphimedon</taxon>
    </lineage>
</organism>
<dbReference type="SUPFAM" id="SSF54001">
    <property type="entry name" value="Cysteine proteinases"/>
    <property type="match status" value="1"/>
</dbReference>
<dbReference type="PANTHER" id="PTHR34718">
    <property type="entry name" value="PHD-TYPE DOMAIN-CONTAINING PROTEIN"/>
    <property type="match status" value="1"/>
</dbReference>
<feature type="region of interest" description="Disordered" evidence="1">
    <location>
        <begin position="124"/>
        <end position="144"/>
    </location>
</feature>
<evidence type="ECO:0000313" key="2">
    <source>
        <dbReference type="EnsemblMetazoa" id="Aqu2.1.33868_001"/>
    </source>
</evidence>
<dbReference type="EnsemblMetazoa" id="Aqu2.1.33868_001">
    <property type="protein sequence ID" value="Aqu2.1.33868_001"/>
    <property type="gene ID" value="Aqu2.1.33868"/>
</dbReference>
<sequence length="310" mass="35019">MADQFQELEDDEITIESCIRGHHVSEPFWTPTIGEVLSCEREEDNVFDPYAVAMLKTVNTRLVVGHVSRSSISCIVSDNRRHSSDLPQGGLEVPCKLTFKGGEKHVTKIKKLFGIASAPTSDLFEPSPKRMKKDDFSDDNRIVIPDGDDDSNTREIWIALDKRHQLSLSDKDYIESGDWIPNKVIVFAQVLLKRQFQHLQGLVSPLVLSKPDTMLPFHNALQIVHDRGNHWIVVSTSMNCQETRELFGQEARLKLMVCPQQKGGMDCGVFAIAVCTSLAHRQPLPLSFKQDSKRAHLLKCFEDLQLTPFP</sequence>
<accession>A0A1X7V1H9</accession>
<name>A0A1X7V1H9_AMPQE</name>
<dbReference type="Gene3D" id="3.30.70.2330">
    <property type="match status" value="1"/>
</dbReference>
<feature type="compositionally biased region" description="Basic and acidic residues" evidence="1">
    <location>
        <begin position="132"/>
        <end position="141"/>
    </location>
</feature>
<dbReference type="PANTHER" id="PTHR34718:SF2">
    <property type="entry name" value="PHD-TYPE DOMAIN-CONTAINING PROTEIN"/>
    <property type="match status" value="1"/>
</dbReference>
<dbReference type="InParanoid" id="A0A1X7V1H9"/>
<dbReference type="AlphaFoldDB" id="A0A1X7V1H9"/>
<protein>
    <recommendedName>
        <fullName evidence="3">Ubiquitin-like protease family profile domain-containing protein</fullName>
    </recommendedName>
</protein>
<reference evidence="2" key="1">
    <citation type="submission" date="2017-05" db="UniProtKB">
        <authorList>
            <consortium name="EnsemblMetazoa"/>
        </authorList>
    </citation>
    <scope>IDENTIFICATION</scope>
</reference>
<evidence type="ECO:0008006" key="3">
    <source>
        <dbReference type="Google" id="ProtNLM"/>
    </source>
</evidence>
<dbReference type="Gene3D" id="1.10.418.20">
    <property type="match status" value="1"/>
</dbReference>
<dbReference type="Gene3D" id="3.30.310.130">
    <property type="entry name" value="Ubiquitin-related"/>
    <property type="match status" value="1"/>
</dbReference>
<dbReference type="InterPro" id="IPR038765">
    <property type="entry name" value="Papain-like_cys_pep_sf"/>
</dbReference>
<evidence type="ECO:0000256" key="1">
    <source>
        <dbReference type="SAM" id="MobiDB-lite"/>
    </source>
</evidence>